<dbReference type="PIRSF" id="PIRSF016838">
    <property type="entry name" value="PafC"/>
    <property type="match status" value="1"/>
</dbReference>
<dbReference type="InterPro" id="IPR028349">
    <property type="entry name" value="PafC-like"/>
</dbReference>
<dbReference type="Pfam" id="PF25583">
    <property type="entry name" value="WCX"/>
    <property type="match status" value="1"/>
</dbReference>
<dbReference type="SUPFAM" id="SSF46785">
    <property type="entry name" value="Winged helix' DNA-binding domain"/>
    <property type="match status" value="1"/>
</dbReference>
<evidence type="ECO:0000259" key="3">
    <source>
        <dbReference type="PROSITE" id="PS51000"/>
    </source>
</evidence>
<dbReference type="InterPro" id="IPR013196">
    <property type="entry name" value="HTH_11"/>
</dbReference>
<dbReference type="PANTHER" id="PTHR34580">
    <property type="match status" value="1"/>
</dbReference>
<dbReference type="Gene3D" id="1.10.10.10">
    <property type="entry name" value="Winged helix-like DNA-binding domain superfamily/Winged helix DNA-binding domain"/>
    <property type="match status" value="1"/>
</dbReference>
<dbReference type="InterPro" id="IPR026881">
    <property type="entry name" value="WYL_dom"/>
</dbReference>
<dbReference type="Proteomes" id="UP000298653">
    <property type="component" value="Chromosome"/>
</dbReference>
<name>A0A4V1EFZ6_9FIRM</name>
<keyword evidence="5" id="KW-1185">Reference proteome</keyword>
<reference evidence="4 5" key="1">
    <citation type="submission" date="2019-05" db="EMBL/GenBank/DDBJ databases">
        <title>Complete genome sequencing of Anaerostipes rhamnosivorans.</title>
        <authorList>
            <person name="Bui T.P.N."/>
            <person name="de Vos W.M."/>
        </authorList>
    </citation>
    <scope>NUCLEOTIDE SEQUENCE [LARGE SCALE GENOMIC DNA]</scope>
    <source>
        <strain evidence="4 5">1y2</strain>
    </source>
</reference>
<dbReference type="AlphaFoldDB" id="A0A4V1EFZ6"/>
<feature type="domain" description="HTH deoR-type" evidence="3">
    <location>
        <begin position="2"/>
        <end position="60"/>
    </location>
</feature>
<dbReference type="EMBL" id="CP040058">
    <property type="protein sequence ID" value="QCP34310.1"/>
    <property type="molecule type" value="Genomic_DNA"/>
</dbReference>
<evidence type="ECO:0000256" key="1">
    <source>
        <dbReference type="ARBA" id="ARBA00023015"/>
    </source>
</evidence>
<dbReference type="InterPro" id="IPR036388">
    <property type="entry name" value="WH-like_DNA-bd_sf"/>
</dbReference>
<evidence type="ECO:0000313" key="5">
    <source>
        <dbReference type="Proteomes" id="UP000298653"/>
    </source>
</evidence>
<dbReference type="InterPro" id="IPR001034">
    <property type="entry name" value="DeoR_HTH"/>
</dbReference>
<dbReference type="InterPro" id="IPR051534">
    <property type="entry name" value="CBASS_pafABC_assoc_protein"/>
</dbReference>
<evidence type="ECO:0000313" key="4">
    <source>
        <dbReference type="EMBL" id="QCP34310.1"/>
    </source>
</evidence>
<dbReference type="GO" id="GO:0003700">
    <property type="term" value="F:DNA-binding transcription factor activity"/>
    <property type="evidence" value="ECO:0007669"/>
    <property type="project" value="InterPro"/>
</dbReference>
<dbReference type="KEGG" id="arf:AR1Y2_0856"/>
<dbReference type="PROSITE" id="PS51000">
    <property type="entry name" value="HTH_DEOR_2"/>
    <property type="match status" value="1"/>
</dbReference>
<keyword evidence="2" id="KW-0804">Transcription</keyword>
<protein>
    <submittedName>
        <fullName evidence="4">Transcriptional regulator, DeoR family</fullName>
    </submittedName>
</protein>
<dbReference type="InterPro" id="IPR036390">
    <property type="entry name" value="WH_DNA-bd_sf"/>
</dbReference>
<keyword evidence="1" id="KW-0805">Transcription regulation</keyword>
<dbReference type="InterPro" id="IPR057727">
    <property type="entry name" value="WCX_dom"/>
</dbReference>
<dbReference type="PROSITE" id="PS52050">
    <property type="entry name" value="WYL"/>
    <property type="match status" value="1"/>
</dbReference>
<dbReference type="Pfam" id="PF13280">
    <property type="entry name" value="WYL"/>
    <property type="match status" value="1"/>
</dbReference>
<organism evidence="4 5">
    <name type="scientific">Anaerostipes rhamnosivorans</name>
    <dbReference type="NCBI Taxonomy" id="1229621"/>
    <lineage>
        <taxon>Bacteria</taxon>
        <taxon>Bacillati</taxon>
        <taxon>Bacillota</taxon>
        <taxon>Clostridia</taxon>
        <taxon>Lachnospirales</taxon>
        <taxon>Lachnospiraceae</taxon>
        <taxon>Anaerostipes</taxon>
    </lineage>
</organism>
<evidence type="ECO:0000256" key="2">
    <source>
        <dbReference type="ARBA" id="ARBA00023163"/>
    </source>
</evidence>
<sequence>MKIDRLIGIITLLLRNDRVTAPELAERFEVSRRTIGRDIDAICQAGIPLITEQGYGGGIRIAEGYKLDSTVLTKDELRAVLDGLQGIDSVSRTSVTLRLMEKLSVHAEDTVLSEGAVLIDLASHYEESLKEKIELIKQAVSRQHTVTFCYYYSKGEEYREIEPYLLLFQWSSWYVYGYCRKRKDFRMFKLNRLWELKETRESYQVREPGETKRDFQEYFRQDAVRLKAVFEQEVKYRLVEEYGVDCFSQDDQGNLVFEWDFVSYDNMKQWVLSFGSRVTVMEPKSLVDDLVADLEKNLNKYKRT</sequence>
<dbReference type="PANTHER" id="PTHR34580:SF1">
    <property type="entry name" value="PROTEIN PAFC"/>
    <property type="match status" value="1"/>
</dbReference>
<dbReference type="OrthoDB" id="9815009at2"/>
<accession>A0A4V1EFZ6</accession>
<gene>
    <name evidence="4" type="ORF">AR1Y2_0856</name>
</gene>
<dbReference type="Pfam" id="PF08279">
    <property type="entry name" value="HTH_11"/>
    <property type="match status" value="1"/>
</dbReference>
<dbReference type="RefSeq" id="WP_137327873.1">
    <property type="nucleotide sequence ID" value="NZ_CP040058.1"/>
</dbReference>
<proteinExistence type="predicted"/>